<reference evidence="1" key="1">
    <citation type="submission" date="2018-02" db="EMBL/GenBank/DDBJ databases">
        <title>Rhizophora mucronata_Transcriptome.</title>
        <authorList>
            <person name="Meera S.P."/>
            <person name="Sreeshan A."/>
            <person name="Augustine A."/>
        </authorList>
    </citation>
    <scope>NUCLEOTIDE SEQUENCE</scope>
    <source>
        <tissue evidence="1">Leaf</tissue>
    </source>
</reference>
<evidence type="ECO:0000313" key="1">
    <source>
        <dbReference type="EMBL" id="MBX51209.1"/>
    </source>
</evidence>
<dbReference type="AlphaFoldDB" id="A0A2P2P922"/>
<protein>
    <submittedName>
        <fullName evidence="1">Uncharacterized protein</fullName>
    </submittedName>
</protein>
<accession>A0A2P2P922</accession>
<name>A0A2P2P922_RHIMU</name>
<proteinExistence type="predicted"/>
<dbReference type="EMBL" id="GGEC01070725">
    <property type="protein sequence ID" value="MBX51209.1"/>
    <property type="molecule type" value="Transcribed_RNA"/>
</dbReference>
<organism evidence="1">
    <name type="scientific">Rhizophora mucronata</name>
    <name type="common">Asiatic mangrove</name>
    <dbReference type="NCBI Taxonomy" id="61149"/>
    <lineage>
        <taxon>Eukaryota</taxon>
        <taxon>Viridiplantae</taxon>
        <taxon>Streptophyta</taxon>
        <taxon>Embryophyta</taxon>
        <taxon>Tracheophyta</taxon>
        <taxon>Spermatophyta</taxon>
        <taxon>Magnoliopsida</taxon>
        <taxon>eudicotyledons</taxon>
        <taxon>Gunneridae</taxon>
        <taxon>Pentapetalae</taxon>
        <taxon>rosids</taxon>
        <taxon>fabids</taxon>
        <taxon>Malpighiales</taxon>
        <taxon>Rhizophoraceae</taxon>
        <taxon>Rhizophora</taxon>
    </lineage>
</organism>
<sequence>MILLLDFVQMKHGCYELPIVYGPTVVNICCLHQPNNFRILEISTHSL</sequence>